<feature type="compositionally biased region" description="Low complexity" evidence="16">
    <location>
        <begin position="496"/>
        <end position="506"/>
    </location>
</feature>
<evidence type="ECO:0000256" key="12">
    <source>
        <dbReference type="ARBA" id="ARBA00023136"/>
    </source>
</evidence>
<organism evidence="18 19">
    <name type="scientific">Dictyostelium purpureum</name>
    <name type="common">Slime mold</name>
    <dbReference type="NCBI Taxonomy" id="5786"/>
    <lineage>
        <taxon>Eukaryota</taxon>
        <taxon>Amoebozoa</taxon>
        <taxon>Evosea</taxon>
        <taxon>Eumycetozoa</taxon>
        <taxon>Dictyostelia</taxon>
        <taxon>Dictyosteliales</taxon>
        <taxon>Dictyosteliaceae</taxon>
        <taxon>Dictyostelium</taxon>
    </lineage>
</organism>
<dbReference type="STRING" id="5786.F0ZAI6"/>
<evidence type="ECO:0000256" key="10">
    <source>
        <dbReference type="ARBA" id="ARBA00022982"/>
    </source>
</evidence>
<dbReference type="InParanoid" id="F0ZAI6"/>
<reference evidence="19" key="1">
    <citation type="journal article" date="2011" name="Genome Biol.">
        <title>Comparative genomics of the social amoebae Dictyostelium discoideum and Dictyostelium purpureum.</title>
        <authorList>
            <consortium name="US DOE Joint Genome Institute (JGI-PGF)"/>
            <person name="Sucgang R."/>
            <person name="Kuo A."/>
            <person name="Tian X."/>
            <person name="Salerno W."/>
            <person name="Parikh A."/>
            <person name="Feasley C.L."/>
            <person name="Dalin E."/>
            <person name="Tu H."/>
            <person name="Huang E."/>
            <person name="Barry K."/>
            <person name="Lindquist E."/>
            <person name="Shapiro H."/>
            <person name="Bruce D."/>
            <person name="Schmutz J."/>
            <person name="Salamov A."/>
            <person name="Fey P."/>
            <person name="Gaudet P."/>
            <person name="Anjard C."/>
            <person name="Babu M.M."/>
            <person name="Basu S."/>
            <person name="Bushmanova Y."/>
            <person name="van der Wel H."/>
            <person name="Katoh-Kurasawa M."/>
            <person name="Dinh C."/>
            <person name="Coutinho P.M."/>
            <person name="Saito T."/>
            <person name="Elias M."/>
            <person name="Schaap P."/>
            <person name="Kay R.R."/>
            <person name="Henrissat B."/>
            <person name="Eichinger L."/>
            <person name="Rivero F."/>
            <person name="Putnam N.H."/>
            <person name="West C.M."/>
            <person name="Loomis W.F."/>
            <person name="Chisholm R.L."/>
            <person name="Shaulsky G."/>
            <person name="Strassmann J.E."/>
            <person name="Queller D.C."/>
            <person name="Kuspa A."/>
            <person name="Grigoriev I.V."/>
        </authorList>
    </citation>
    <scope>NUCLEOTIDE SEQUENCE [LARGE SCALE GENOMIC DNA]</scope>
    <source>
        <strain evidence="19">QSDP1</strain>
    </source>
</reference>
<evidence type="ECO:0000256" key="4">
    <source>
        <dbReference type="ARBA" id="ARBA00011802"/>
    </source>
</evidence>
<dbReference type="InterPro" id="IPR007266">
    <property type="entry name" value="Ero1"/>
</dbReference>
<evidence type="ECO:0000256" key="16">
    <source>
        <dbReference type="SAM" id="MobiDB-lite"/>
    </source>
</evidence>
<dbReference type="PANTHER" id="PTHR12613:SF0">
    <property type="entry name" value="ERO1-LIKE PROTEIN"/>
    <property type="match status" value="1"/>
</dbReference>
<comment type="subunit">
    <text evidence="4">May function both as a monomer and a homodimer.</text>
</comment>
<evidence type="ECO:0000256" key="11">
    <source>
        <dbReference type="ARBA" id="ARBA00023002"/>
    </source>
</evidence>
<evidence type="ECO:0000256" key="5">
    <source>
        <dbReference type="ARBA" id="ARBA00022448"/>
    </source>
</evidence>
<comment type="cofactor">
    <cofactor evidence="1">
        <name>FAD</name>
        <dbReference type="ChEBI" id="CHEBI:57692"/>
    </cofactor>
</comment>
<dbReference type="InterPro" id="IPR037192">
    <property type="entry name" value="ERO1-like_sf"/>
</dbReference>
<gene>
    <name evidence="18" type="ORF">DICPUDRAFT_96687</name>
</gene>
<keyword evidence="17" id="KW-1133">Transmembrane helix</keyword>
<comment type="subcellular location">
    <subcellularLocation>
        <location evidence="2">Endoplasmic reticulum membrane</location>
        <topology evidence="2">Peripheral membrane protein</topology>
        <orientation evidence="2">Lumenal side</orientation>
    </subcellularLocation>
</comment>
<accession>F0ZAI6</accession>
<evidence type="ECO:0000313" key="18">
    <source>
        <dbReference type="EMBL" id="EGC39080.1"/>
    </source>
</evidence>
<dbReference type="GO" id="GO:0071949">
    <property type="term" value="F:FAD binding"/>
    <property type="evidence" value="ECO:0007669"/>
    <property type="project" value="InterPro"/>
</dbReference>
<keyword evidence="8" id="KW-0256">Endoplasmic reticulum</keyword>
<dbReference type="Proteomes" id="UP000001064">
    <property type="component" value="Unassembled WGS sequence"/>
</dbReference>
<keyword evidence="15" id="KW-0676">Redox-active center</keyword>
<sequence>MNKKSIFYLGIVFLIVYFSILVSNSTVKTKDTVDDCCCKKSNIDVSNDKEINILLNKIVKTRFFKYFKANLFSECPFWVITALCGSEGCGVCECDENEIPLPWRVEDTTSDRVDMSPPPPGFTKWKDKKDDMWVVVNGPESESTYVDLSKTPESNTGYDGSSVWSSIYNENCFTRPVDQMCLEERVFYKLISGLHSSITIHIALYYNQDKVLDQWEHNSDLFKQRFENHPDRIENLYFTFLFLLRSVGKLNHFLTDYQFNTGNDIEDKQTYDLMQQLLKTELMCQPNFDETLLFKDTYEKENLIGQFKEHFQNISSILNCVTCEKCKLYGKVQTMGLGTALKILFDDNIQSIQRNEIIALINTLRQLSNSLHGIQTLKTPFNQSKFTLIKREILNTFIFLKTLIYRVDDTDKKQLSNSGYSSSPFAISTPSSNSRPIATLVIISVIVILLTTFITKSLCSSKSSKNKNKNNIKKELAPNNTDNSNNNIENIDKKNNSNNSNTPTPTKQKRIKKVE</sequence>
<keyword evidence="11" id="KW-0560">Oxidoreductase</keyword>
<comment type="similarity">
    <text evidence="3">Belongs to the EROs family.</text>
</comment>
<evidence type="ECO:0000256" key="14">
    <source>
        <dbReference type="ARBA" id="ARBA00023180"/>
    </source>
</evidence>
<dbReference type="RefSeq" id="XP_003284430.1">
    <property type="nucleotide sequence ID" value="XM_003284382.1"/>
</dbReference>
<dbReference type="VEuPathDB" id="AmoebaDB:DICPUDRAFT_96687"/>
<evidence type="ECO:0000256" key="2">
    <source>
        <dbReference type="ARBA" id="ARBA00004367"/>
    </source>
</evidence>
<name>F0ZAI6_DICPU</name>
<evidence type="ECO:0000256" key="15">
    <source>
        <dbReference type="ARBA" id="ARBA00023284"/>
    </source>
</evidence>
<keyword evidence="12 17" id="KW-0472">Membrane</keyword>
<evidence type="ECO:0000256" key="17">
    <source>
        <dbReference type="SAM" id="Phobius"/>
    </source>
</evidence>
<protein>
    <recommendedName>
        <fullName evidence="20">Endoplasmic reticulum oxidoreductin</fullName>
    </recommendedName>
</protein>
<dbReference type="FunCoup" id="F0ZAI6">
    <property type="interactions" value="535"/>
</dbReference>
<keyword evidence="6" id="KW-0285">Flavoprotein</keyword>
<dbReference type="eggNOG" id="KOG2608">
    <property type="taxonomic scope" value="Eukaryota"/>
</dbReference>
<dbReference type="GO" id="GO:0034975">
    <property type="term" value="P:protein folding in endoplasmic reticulum"/>
    <property type="evidence" value="ECO:0000318"/>
    <property type="project" value="GO_Central"/>
</dbReference>
<evidence type="ECO:0000256" key="9">
    <source>
        <dbReference type="ARBA" id="ARBA00022827"/>
    </source>
</evidence>
<evidence type="ECO:0000313" key="19">
    <source>
        <dbReference type="Proteomes" id="UP000001064"/>
    </source>
</evidence>
<keyword evidence="5" id="KW-0813">Transport</keyword>
<keyword evidence="9" id="KW-0274">FAD</keyword>
<dbReference type="GeneID" id="10506080"/>
<evidence type="ECO:0000256" key="1">
    <source>
        <dbReference type="ARBA" id="ARBA00001974"/>
    </source>
</evidence>
<feature type="region of interest" description="Disordered" evidence="16">
    <location>
        <begin position="461"/>
        <end position="515"/>
    </location>
</feature>
<dbReference type="EMBL" id="GL870964">
    <property type="protein sequence ID" value="EGC39080.1"/>
    <property type="molecule type" value="Genomic_DNA"/>
</dbReference>
<evidence type="ECO:0000256" key="6">
    <source>
        <dbReference type="ARBA" id="ARBA00022630"/>
    </source>
</evidence>
<feature type="transmembrane region" description="Helical" evidence="17">
    <location>
        <begin position="437"/>
        <end position="459"/>
    </location>
</feature>
<keyword evidence="14" id="KW-0325">Glycoprotein</keyword>
<dbReference type="OrthoDB" id="269384at2759"/>
<dbReference type="GO" id="GO:0016972">
    <property type="term" value="F:thiol oxidase activity"/>
    <property type="evidence" value="ECO:0007669"/>
    <property type="project" value="InterPro"/>
</dbReference>
<feature type="compositionally biased region" description="Low complexity" evidence="16">
    <location>
        <begin position="478"/>
        <end position="489"/>
    </location>
</feature>
<keyword evidence="13" id="KW-1015">Disulfide bond</keyword>
<feature type="transmembrane region" description="Helical" evidence="17">
    <location>
        <begin position="7"/>
        <end position="27"/>
    </location>
</feature>
<keyword evidence="19" id="KW-1185">Reference proteome</keyword>
<keyword evidence="7" id="KW-0732">Signal</keyword>
<keyword evidence="10" id="KW-0249">Electron transport</keyword>
<dbReference type="AlphaFoldDB" id="F0ZAI6"/>
<dbReference type="Pfam" id="PF04137">
    <property type="entry name" value="ERO1"/>
    <property type="match status" value="1"/>
</dbReference>
<dbReference type="PANTHER" id="PTHR12613">
    <property type="entry name" value="ERO1-RELATED"/>
    <property type="match status" value="1"/>
</dbReference>
<dbReference type="OMA" id="NENCFTR"/>
<evidence type="ECO:0008006" key="20">
    <source>
        <dbReference type="Google" id="ProtNLM"/>
    </source>
</evidence>
<dbReference type="GO" id="GO:0005789">
    <property type="term" value="C:endoplasmic reticulum membrane"/>
    <property type="evidence" value="ECO:0000318"/>
    <property type="project" value="GO_Central"/>
</dbReference>
<keyword evidence="17" id="KW-0812">Transmembrane</keyword>
<dbReference type="SUPFAM" id="SSF110019">
    <property type="entry name" value="ERO1-like"/>
    <property type="match status" value="1"/>
</dbReference>
<evidence type="ECO:0000256" key="7">
    <source>
        <dbReference type="ARBA" id="ARBA00022729"/>
    </source>
</evidence>
<evidence type="ECO:0000256" key="13">
    <source>
        <dbReference type="ARBA" id="ARBA00023157"/>
    </source>
</evidence>
<evidence type="ECO:0000256" key="8">
    <source>
        <dbReference type="ARBA" id="ARBA00022824"/>
    </source>
</evidence>
<dbReference type="KEGG" id="dpp:DICPUDRAFT_96687"/>
<dbReference type="GO" id="GO:0015035">
    <property type="term" value="F:protein-disulfide reductase activity"/>
    <property type="evidence" value="ECO:0000318"/>
    <property type="project" value="GO_Central"/>
</dbReference>
<evidence type="ECO:0000256" key="3">
    <source>
        <dbReference type="ARBA" id="ARBA00008277"/>
    </source>
</evidence>
<proteinExistence type="inferred from homology"/>